<reference evidence="2" key="1">
    <citation type="journal article" date="2022" name="Mol. Ecol. Resour.">
        <title>The genomes of chicory, endive, great burdock and yacon provide insights into Asteraceae palaeo-polyploidization history and plant inulin production.</title>
        <authorList>
            <person name="Fan W."/>
            <person name="Wang S."/>
            <person name="Wang H."/>
            <person name="Wang A."/>
            <person name="Jiang F."/>
            <person name="Liu H."/>
            <person name="Zhao H."/>
            <person name="Xu D."/>
            <person name="Zhang Y."/>
        </authorList>
    </citation>
    <scope>NUCLEOTIDE SEQUENCE [LARGE SCALE GENOMIC DNA]</scope>
    <source>
        <strain evidence="2">cv. Yunnan</strain>
    </source>
</reference>
<protein>
    <submittedName>
        <fullName evidence="1">Uncharacterized protein</fullName>
    </submittedName>
</protein>
<comment type="caution">
    <text evidence="1">The sequence shown here is derived from an EMBL/GenBank/DDBJ whole genome shotgun (WGS) entry which is preliminary data.</text>
</comment>
<accession>A0ACB8XXD8</accession>
<name>A0ACB8XXD8_9ASTR</name>
<gene>
    <name evidence="1" type="ORF">L1987_85755</name>
</gene>
<evidence type="ECO:0000313" key="2">
    <source>
        <dbReference type="Proteomes" id="UP001056120"/>
    </source>
</evidence>
<proteinExistence type="predicted"/>
<evidence type="ECO:0000313" key="1">
    <source>
        <dbReference type="EMBL" id="KAI3676155.1"/>
    </source>
</evidence>
<organism evidence="1 2">
    <name type="scientific">Smallanthus sonchifolius</name>
    <dbReference type="NCBI Taxonomy" id="185202"/>
    <lineage>
        <taxon>Eukaryota</taxon>
        <taxon>Viridiplantae</taxon>
        <taxon>Streptophyta</taxon>
        <taxon>Embryophyta</taxon>
        <taxon>Tracheophyta</taxon>
        <taxon>Spermatophyta</taxon>
        <taxon>Magnoliopsida</taxon>
        <taxon>eudicotyledons</taxon>
        <taxon>Gunneridae</taxon>
        <taxon>Pentapetalae</taxon>
        <taxon>asterids</taxon>
        <taxon>campanulids</taxon>
        <taxon>Asterales</taxon>
        <taxon>Asteraceae</taxon>
        <taxon>Asteroideae</taxon>
        <taxon>Heliantheae alliance</taxon>
        <taxon>Millerieae</taxon>
        <taxon>Smallanthus</taxon>
    </lineage>
</organism>
<reference evidence="1 2" key="2">
    <citation type="journal article" date="2022" name="Mol. Ecol. Resour.">
        <title>The genomes of chicory, endive, great burdock and yacon provide insights into Asteraceae paleo-polyploidization history and plant inulin production.</title>
        <authorList>
            <person name="Fan W."/>
            <person name="Wang S."/>
            <person name="Wang H."/>
            <person name="Wang A."/>
            <person name="Jiang F."/>
            <person name="Liu H."/>
            <person name="Zhao H."/>
            <person name="Xu D."/>
            <person name="Zhang Y."/>
        </authorList>
    </citation>
    <scope>NUCLEOTIDE SEQUENCE [LARGE SCALE GENOMIC DNA]</scope>
    <source>
        <strain evidence="2">cv. Yunnan</strain>
        <tissue evidence="1">Leaves</tissue>
    </source>
</reference>
<keyword evidence="2" id="KW-1185">Reference proteome</keyword>
<dbReference type="EMBL" id="CM042046">
    <property type="protein sequence ID" value="KAI3676155.1"/>
    <property type="molecule type" value="Genomic_DNA"/>
</dbReference>
<sequence length="186" mass="20462">MDLSELVSWKCKKQSTVSVSTCEAEYIAAVSCCSRILLRETAVEQAEKDNRTPAGEGGIEVDRYGKQEAIHVKVATVFRWCYVEVLVAENRKVRTKRGVAGAQGGSSEVACLDQRHRAMVNNWKKVVVTGVAVLHDGSQRDTGHDGSAMVAFGRLELLLRVEEYGIVLWGCSEATCYGGRRGEPRQ</sequence>
<dbReference type="Proteomes" id="UP001056120">
    <property type="component" value="Linkage Group LG29"/>
</dbReference>